<accession>A0A9Q4B6A5</accession>
<dbReference type="EMBL" id="JABXYM010000002">
    <property type="protein sequence ID" value="MCR6098757.1"/>
    <property type="molecule type" value="Genomic_DNA"/>
</dbReference>
<reference evidence="1" key="1">
    <citation type="submission" date="2020-06" db="EMBL/GenBank/DDBJ databases">
        <title>Insight into the genomes of haloalkaliphilic bacilli from Kenyan soda lakes.</title>
        <authorList>
            <person name="Mwirichia R."/>
            <person name="Villamizar G.C."/>
            <person name="Poehlein A."/>
            <person name="Mugweru J."/>
            <person name="Kipnyargis A."/>
            <person name="Kiplimo D."/>
            <person name="Orwa P."/>
            <person name="Daniel R."/>
        </authorList>
    </citation>
    <scope>NUCLEOTIDE SEQUENCE</scope>
    <source>
        <strain evidence="1">B1096_S55</strain>
    </source>
</reference>
<organism evidence="1 2">
    <name type="scientific">Salipaludibacillus agaradhaerens</name>
    <name type="common">Bacillus agaradhaerens</name>
    <dbReference type="NCBI Taxonomy" id="76935"/>
    <lineage>
        <taxon>Bacteria</taxon>
        <taxon>Bacillati</taxon>
        <taxon>Bacillota</taxon>
        <taxon>Bacilli</taxon>
        <taxon>Bacillales</taxon>
        <taxon>Bacillaceae</taxon>
    </lineage>
</organism>
<dbReference type="AlphaFoldDB" id="A0A9Q4B6A5"/>
<name>A0A9Q4B6A5_SALAG</name>
<comment type="caution">
    <text evidence="1">The sequence shown here is derived from an EMBL/GenBank/DDBJ whole genome shotgun (WGS) entry which is preliminary data.</text>
</comment>
<sequence length="57" mass="6635">MYVETMMGNEEAELIEHDYGYKLWFFVMDSTENYNEATVKYMDKKGNVLEEVAVGGD</sequence>
<gene>
    <name evidence="1" type="ORF">HXA33_19795</name>
</gene>
<evidence type="ECO:0000313" key="2">
    <source>
        <dbReference type="Proteomes" id="UP001057753"/>
    </source>
</evidence>
<evidence type="ECO:0000313" key="1">
    <source>
        <dbReference type="EMBL" id="MCR6098757.1"/>
    </source>
</evidence>
<keyword evidence="2" id="KW-1185">Reference proteome</keyword>
<protein>
    <submittedName>
        <fullName evidence="1">Uncharacterized protein</fullName>
    </submittedName>
</protein>
<dbReference type="Proteomes" id="UP001057753">
    <property type="component" value="Unassembled WGS sequence"/>
</dbReference>
<proteinExistence type="predicted"/>
<dbReference type="RefSeq" id="WP_257823141.1">
    <property type="nucleotide sequence ID" value="NZ_JABXYM010000002.1"/>
</dbReference>